<evidence type="ECO:0000313" key="1">
    <source>
        <dbReference type="EMBL" id="MCP3423056.1"/>
    </source>
</evidence>
<reference evidence="1 2" key="1">
    <citation type="submission" date="2022-06" db="EMBL/GenBank/DDBJ databases">
        <authorList>
            <person name="So Y."/>
        </authorList>
    </citation>
    <scope>NUCLEOTIDE SEQUENCE [LARGE SCALE GENOMIC DNA]</scope>
    <source>
        <strain evidence="1 2">STR3</strain>
    </source>
</reference>
<dbReference type="EMBL" id="JANARS010000006">
    <property type="protein sequence ID" value="MCP3423056.1"/>
    <property type="molecule type" value="Genomic_DNA"/>
</dbReference>
<gene>
    <name evidence="1" type="ORF">NCI01_14730</name>
</gene>
<dbReference type="Proteomes" id="UP001204524">
    <property type="component" value="Unassembled WGS sequence"/>
</dbReference>
<keyword evidence="2" id="KW-1185">Reference proteome</keyword>
<evidence type="ECO:0008006" key="3">
    <source>
        <dbReference type="Google" id="ProtNLM"/>
    </source>
</evidence>
<dbReference type="RefSeq" id="WP_254182253.1">
    <property type="nucleotide sequence ID" value="NZ_JANARS010000006.1"/>
</dbReference>
<organism evidence="1 2">
    <name type="scientific">Nocardioides pinisoli</name>
    <dbReference type="NCBI Taxonomy" id="2950279"/>
    <lineage>
        <taxon>Bacteria</taxon>
        <taxon>Bacillati</taxon>
        <taxon>Actinomycetota</taxon>
        <taxon>Actinomycetes</taxon>
        <taxon>Propionibacteriales</taxon>
        <taxon>Nocardioidaceae</taxon>
        <taxon>Nocardioides</taxon>
    </lineage>
</organism>
<sequence length="422" mass="43972">MSVDTEIQGSPTAIEGAAHWLRSSLATELADAADRANDARRSADGSWNSEAGDEFVGVMARARGKIDDLEGAVRTMADDLDKFAGKLRRAQEQMGDVRTEARGADLTVNGFVVEDPGAGPVRPPDGFEGTPAEVDAHNGRVAAYDAHQDKIRAYSAASAEASRIDRYYATACRDLQDQYTPGQHAAWLLTVGDILGDVAAGAIGVDIASKKSNLHGRAQGLLDEATRMIDDLQAHPERYLKRKWFFFQTLDEARLEADRLAIAGKLDEAQDLLDQSRRLDDARAPRYLGRFGRVLGPIGFGLGVFNDYQEGESTTQVAVSQGVSTGLGVAAGIGASAASGAAVGAMFGSVVPGVGTAVGAVVGTAVGAGVAIFADGAIDSLFENGPDVGQAWDEGVDALADTGDAIVDGVSGVAETVGGWFS</sequence>
<accession>A0ABT1L0N6</accession>
<proteinExistence type="predicted"/>
<name>A0ABT1L0N6_9ACTN</name>
<dbReference type="Gene3D" id="1.10.287.1060">
    <property type="entry name" value="ESAT-6-like"/>
    <property type="match status" value="1"/>
</dbReference>
<comment type="caution">
    <text evidence="1">The sequence shown here is derived from an EMBL/GenBank/DDBJ whole genome shotgun (WGS) entry which is preliminary data.</text>
</comment>
<protein>
    <recommendedName>
        <fullName evidence="3">WXG100 family type VII secretion target</fullName>
    </recommendedName>
</protein>
<evidence type="ECO:0000313" key="2">
    <source>
        <dbReference type="Proteomes" id="UP001204524"/>
    </source>
</evidence>